<evidence type="ECO:0000313" key="2">
    <source>
        <dbReference type="EMBL" id="MDC0716845.1"/>
    </source>
</evidence>
<proteinExistence type="predicted"/>
<dbReference type="InterPro" id="IPR036365">
    <property type="entry name" value="PGBD-like_sf"/>
</dbReference>
<reference evidence="2 3" key="1">
    <citation type="submission" date="2022-11" db="EMBL/GenBank/DDBJ databases">
        <title>Minimal conservation of predation-associated metabolite biosynthetic gene clusters underscores biosynthetic potential of Myxococcota including descriptions for ten novel species: Archangium lansinium sp. nov., Myxococcus landrumus sp. nov., Nannocystis bai.</title>
        <authorList>
            <person name="Ahearne A."/>
            <person name="Stevens C."/>
            <person name="Dowd S."/>
        </authorList>
    </citation>
    <scope>NUCLEOTIDE SEQUENCE [LARGE SCALE GENOMIC DNA]</scope>
    <source>
        <strain evidence="2 3">BB15-2</strain>
    </source>
</reference>
<keyword evidence="3" id="KW-1185">Reference proteome</keyword>
<dbReference type="Gene3D" id="1.10.101.10">
    <property type="entry name" value="PGBD-like superfamily/PGBD"/>
    <property type="match status" value="1"/>
</dbReference>
<gene>
    <name evidence="2" type="ORF">POL25_08085</name>
</gene>
<evidence type="ECO:0000256" key="1">
    <source>
        <dbReference type="SAM" id="MobiDB-lite"/>
    </source>
</evidence>
<feature type="compositionally biased region" description="Acidic residues" evidence="1">
    <location>
        <begin position="366"/>
        <end position="392"/>
    </location>
</feature>
<comment type="caution">
    <text evidence="2">The sequence shown here is derived from an EMBL/GenBank/DDBJ whole genome shotgun (WGS) entry which is preliminary data.</text>
</comment>
<dbReference type="InterPro" id="IPR036366">
    <property type="entry name" value="PGBDSf"/>
</dbReference>
<dbReference type="EMBL" id="JAQNDL010000001">
    <property type="protein sequence ID" value="MDC0716845.1"/>
    <property type="molecule type" value="Genomic_DNA"/>
</dbReference>
<dbReference type="SUPFAM" id="SSF47090">
    <property type="entry name" value="PGBD-like"/>
    <property type="match status" value="1"/>
</dbReference>
<evidence type="ECO:0000313" key="3">
    <source>
        <dbReference type="Proteomes" id="UP001221686"/>
    </source>
</evidence>
<protein>
    <submittedName>
        <fullName evidence="2">Peptidoglycan-binding domain-containing protein</fullName>
    </submittedName>
</protein>
<feature type="region of interest" description="Disordered" evidence="1">
    <location>
        <begin position="358"/>
        <end position="399"/>
    </location>
</feature>
<name>A0ABT5DT76_9BACT</name>
<organism evidence="2 3">
    <name type="scientific">Nannocystis bainbridge</name>
    <dbReference type="NCBI Taxonomy" id="2995303"/>
    <lineage>
        <taxon>Bacteria</taxon>
        <taxon>Pseudomonadati</taxon>
        <taxon>Myxococcota</taxon>
        <taxon>Polyangia</taxon>
        <taxon>Nannocystales</taxon>
        <taxon>Nannocystaceae</taxon>
        <taxon>Nannocystis</taxon>
    </lineage>
</organism>
<accession>A0ABT5DT76</accession>
<sequence>MPAERSIVHVELRADGTIARYDVPSGQHTILAVHRPKVHTSEAPWTDYLPRSVLLLPRVGPRHPWAPVVAWLRHLQQHLDHGGLVVGHREAGEPEEFAEVRARALLHFLRDEQSAWVALASKHGRVQDTQVYLDYLQRVCGWNTAVPAISDVADAATARAVEAFQRTYNRAFRADIFEDGVIGEQTLGALFEVAKAELVHWLELNDTSLDAMRFHEADGVLAVDPAFDGRRWTQLLAIPASDRYDLLREPVGAGLYPIARLLPLPVAEARGPTHHVLEIRVVDEWGEPLPHLAYELTVAHETRFGETDEHGLLAEPFMPPGDVTLRLADGAPVLFHDLYQPRRVFPLSAGDDGIHDFEAEYHARDDDDDDDDGDTDELDELEEDDEVWDALADEQVPAG</sequence>
<dbReference type="RefSeq" id="WP_272085334.1">
    <property type="nucleotide sequence ID" value="NZ_JAQNDL010000001.1"/>
</dbReference>
<dbReference type="Proteomes" id="UP001221686">
    <property type="component" value="Unassembled WGS sequence"/>
</dbReference>